<proteinExistence type="predicted"/>
<reference evidence="2 3" key="1">
    <citation type="journal article" date="2019" name="Int. J. Syst. Evol. Microbiol.">
        <title>The Global Catalogue of Microorganisms (GCM) 10K type strain sequencing project: providing services to taxonomists for standard genome sequencing and annotation.</title>
        <authorList>
            <consortium name="The Broad Institute Genomics Platform"/>
            <consortium name="The Broad Institute Genome Sequencing Center for Infectious Disease"/>
            <person name="Wu L."/>
            <person name="Ma J."/>
        </authorList>
    </citation>
    <scope>NUCLEOTIDE SEQUENCE [LARGE SCALE GENOMIC DNA]</scope>
    <source>
        <strain evidence="2 3">JCM 6922</strain>
    </source>
</reference>
<sequence length="69" mass="7368">MPDERAVGISYPFTDLGSFHEVSAAWAVPGTGRPSPVTSSVAPAATPVNPPSRARREKPVFMRSLQKGF</sequence>
<organism evidence="2 3">
    <name type="scientific">Streptomyces glaucus</name>
    <dbReference type="NCBI Taxonomy" id="284029"/>
    <lineage>
        <taxon>Bacteria</taxon>
        <taxon>Bacillati</taxon>
        <taxon>Actinomycetota</taxon>
        <taxon>Actinomycetes</taxon>
        <taxon>Kitasatosporales</taxon>
        <taxon>Streptomycetaceae</taxon>
        <taxon>Streptomyces</taxon>
    </lineage>
</organism>
<protein>
    <recommendedName>
        <fullName evidence="4">Secreted protein</fullName>
    </recommendedName>
</protein>
<dbReference type="Proteomes" id="UP001500460">
    <property type="component" value="Unassembled WGS sequence"/>
</dbReference>
<gene>
    <name evidence="2" type="ORF">GCM10010421_23140</name>
</gene>
<evidence type="ECO:0000313" key="2">
    <source>
        <dbReference type="EMBL" id="GAA2433503.1"/>
    </source>
</evidence>
<name>A0ABN3JLV3_9ACTN</name>
<evidence type="ECO:0008006" key="4">
    <source>
        <dbReference type="Google" id="ProtNLM"/>
    </source>
</evidence>
<evidence type="ECO:0000256" key="1">
    <source>
        <dbReference type="SAM" id="MobiDB-lite"/>
    </source>
</evidence>
<comment type="caution">
    <text evidence="2">The sequence shown here is derived from an EMBL/GenBank/DDBJ whole genome shotgun (WGS) entry which is preliminary data.</text>
</comment>
<accession>A0ABN3JLV3</accession>
<feature type="region of interest" description="Disordered" evidence="1">
    <location>
        <begin position="31"/>
        <end position="58"/>
    </location>
</feature>
<evidence type="ECO:0000313" key="3">
    <source>
        <dbReference type="Proteomes" id="UP001500460"/>
    </source>
</evidence>
<keyword evidence="3" id="KW-1185">Reference proteome</keyword>
<dbReference type="EMBL" id="BAAATK010000011">
    <property type="protein sequence ID" value="GAA2433503.1"/>
    <property type="molecule type" value="Genomic_DNA"/>
</dbReference>